<keyword evidence="1" id="KW-0732">Signal</keyword>
<gene>
    <name evidence="2" type="ORF">N7496_009760</name>
</gene>
<dbReference type="Proteomes" id="UP001147782">
    <property type="component" value="Unassembled WGS sequence"/>
</dbReference>
<feature type="chain" id="PRO_5040734880" evidence="1">
    <location>
        <begin position="28"/>
        <end position="125"/>
    </location>
</feature>
<dbReference type="GeneID" id="81441852"/>
<evidence type="ECO:0000313" key="2">
    <source>
        <dbReference type="EMBL" id="KAJ5364047.1"/>
    </source>
</evidence>
<proteinExistence type="predicted"/>
<evidence type="ECO:0000256" key="1">
    <source>
        <dbReference type="SAM" id="SignalP"/>
    </source>
</evidence>
<dbReference type="OrthoDB" id="5215637at2759"/>
<dbReference type="RefSeq" id="XP_056551673.1">
    <property type="nucleotide sequence ID" value="XM_056702673.1"/>
</dbReference>
<dbReference type="EMBL" id="JAPZBS010000008">
    <property type="protein sequence ID" value="KAJ5364047.1"/>
    <property type="molecule type" value="Genomic_DNA"/>
</dbReference>
<protein>
    <submittedName>
        <fullName evidence="2">Uncharacterized protein</fullName>
    </submittedName>
</protein>
<name>A0A9W9V088_9EURO</name>
<accession>A0A9W9V088</accession>
<dbReference type="AlphaFoldDB" id="A0A9W9V088"/>
<comment type="caution">
    <text evidence="2">The sequence shown here is derived from an EMBL/GenBank/DDBJ whole genome shotgun (WGS) entry which is preliminary data.</text>
</comment>
<organism evidence="2 3">
    <name type="scientific">Penicillium cataractarum</name>
    <dbReference type="NCBI Taxonomy" id="2100454"/>
    <lineage>
        <taxon>Eukaryota</taxon>
        <taxon>Fungi</taxon>
        <taxon>Dikarya</taxon>
        <taxon>Ascomycota</taxon>
        <taxon>Pezizomycotina</taxon>
        <taxon>Eurotiomycetes</taxon>
        <taxon>Eurotiomycetidae</taxon>
        <taxon>Eurotiales</taxon>
        <taxon>Aspergillaceae</taxon>
        <taxon>Penicillium</taxon>
    </lineage>
</organism>
<reference evidence="2" key="1">
    <citation type="submission" date="2022-11" db="EMBL/GenBank/DDBJ databases">
        <authorList>
            <person name="Petersen C."/>
        </authorList>
    </citation>
    <scope>NUCLEOTIDE SEQUENCE</scope>
    <source>
        <strain evidence="2">IBT 29864</strain>
    </source>
</reference>
<keyword evidence="3" id="KW-1185">Reference proteome</keyword>
<reference evidence="2" key="2">
    <citation type="journal article" date="2023" name="IMA Fungus">
        <title>Comparative genomic study of the Penicillium genus elucidates a diverse pangenome and 15 lateral gene transfer events.</title>
        <authorList>
            <person name="Petersen C."/>
            <person name="Sorensen T."/>
            <person name="Nielsen M.R."/>
            <person name="Sondergaard T.E."/>
            <person name="Sorensen J.L."/>
            <person name="Fitzpatrick D.A."/>
            <person name="Frisvad J.C."/>
            <person name="Nielsen K.L."/>
        </authorList>
    </citation>
    <scope>NUCLEOTIDE SEQUENCE</scope>
    <source>
        <strain evidence="2">IBT 29864</strain>
    </source>
</reference>
<sequence>MKRPNAEPPYLYLPIILSILLAPPAFSECYYPNGTIETNPAYQQCPDFNGTRMCCATNRSNPFGGADTNGWTANKCLPNGLCLDGFTTINTHGEKVQVQQYWRDTCTSQNWDDGGCLKACAGSVC</sequence>
<evidence type="ECO:0000313" key="3">
    <source>
        <dbReference type="Proteomes" id="UP001147782"/>
    </source>
</evidence>
<feature type="signal peptide" evidence="1">
    <location>
        <begin position="1"/>
        <end position="27"/>
    </location>
</feature>